<dbReference type="Proteomes" id="UP000694580">
    <property type="component" value="Chromosome 11"/>
</dbReference>
<keyword evidence="1" id="KW-0812">Transmembrane</keyword>
<organism evidence="2 3">
    <name type="scientific">Denticeps clupeoides</name>
    <name type="common">denticle herring</name>
    <dbReference type="NCBI Taxonomy" id="299321"/>
    <lineage>
        <taxon>Eukaryota</taxon>
        <taxon>Metazoa</taxon>
        <taxon>Chordata</taxon>
        <taxon>Craniata</taxon>
        <taxon>Vertebrata</taxon>
        <taxon>Euteleostomi</taxon>
        <taxon>Actinopterygii</taxon>
        <taxon>Neopterygii</taxon>
        <taxon>Teleostei</taxon>
        <taxon>Clupei</taxon>
        <taxon>Clupeiformes</taxon>
        <taxon>Denticipitoidei</taxon>
        <taxon>Denticipitidae</taxon>
        <taxon>Denticeps</taxon>
    </lineage>
</organism>
<dbReference type="AlphaFoldDB" id="A0AAY4DPR9"/>
<dbReference type="Ensembl" id="ENSDCDT00010056571.1">
    <property type="protein sequence ID" value="ENSDCDP00010046371.1"/>
    <property type="gene ID" value="ENSDCDG00010028352.1"/>
</dbReference>
<evidence type="ECO:0000313" key="3">
    <source>
        <dbReference type="Proteomes" id="UP000694580"/>
    </source>
</evidence>
<keyword evidence="3" id="KW-1185">Reference proteome</keyword>
<proteinExistence type="predicted"/>
<feature type="transmembrane region" description="Helical" evidence="1">
    <location>
        <begin position="16"/>
        <end position="49"/>
    </location>
</feature>
<protein>
    <submittedName>
        <fullName evidence="2">Uncharacterized protein</fullName>
    </submittedName>
</protein>
<feature type="transmembrane region" description="Helical" evidence="1">
    <location>
        <begin position="166"/>
        <end position="186"/>
    </location>
</feature>
<feature type="transmembrane region" description="Helical" evidence="1">
    <location>
        <begin position="131"/>
        <end position="150"/>
    </location>
</feature>
<sequence>MSHNLLELINYTYLLFYYFLVFSSVCSLLVALCCILLVCLCVCVCVCVIMYNCLSHPRTQISLMEPDLSLFIHRGKSAGKLLHYYSPRVIFIVTCPCPCCALDPLLSILLNKKLHEGDYVPHPHICSADLLLKKTAICVAVFVCVCQALLSHPPASVVRELRHGTLGPQCLVCILGLPAVVLAWTISRMINNIHIRNES</sequence>
<reference evidence="2" key="3">
    <citation type="submission" date="2025-09" db="UniProtKB">
        <authorList>
            <consortium name="Ensembl"/>
        </authorList>
    </citation>
    <scope>IDENTIFICATION</scope>
</reference>
<keyword evidence="1" id="KW-0472">Membrane</keyword>
<reference evidence="2" key="2">
    <citation type="submission" date="2025-08" db="UniProtKB">
        <authorList>
            <consortium name="Ensembl"/>
        </authorList>
    </citation>
    <scope>IDENTIFICATION</scope>
</reference>
<name>A0AAY4DPR9_9TELE</name>
<evidence type="ECO:0000256" key="1">
    <source>
        <dbReference type="SAM" id="Phobius"/>
    </source>
</evidence>
<evidence type="ECO:0000313" key="2">
    <source>
        <dbReference type="Ensembl" id="ENSDCDP00010046371.1"/>
    </source>
</evidence>
<accession>A0AAY4DPR9</accession>
<reference evidence="2 3" key="1">
    <citation type="submission" date="2020-06" db="EMBL/GenBank/DDBJ databases">
        <authorList>
            <consortium name="Wellcome Sanger Institute Data Sharing"/>
        </authorList>
    </citation>
    <scope>NUCLEOTIDE SEQUENCE [LARGE SCALE GENOMIC DNA]</scope>
</reference>
<keyword evidence="1" id="KW-1133">Transmembrane helix</keyword>